<evidence type="ECO:0000256" key="1">
    <source>
        <dbReference type="SAM" id="SignalP"/>
    </source>
</evidence>
<gene>
    <name evidence="2" type="ORF">H4R34_003348</name>
</gene>
<proteinExistence type="predicted"/>
<comment type="caution">
    <text evidence="2">The sequence shown here is derived from an EMBL/GenBank/DDBJ whole genome shotgun (WGS) entry which is preliminary data.</text>
</comment>
<sequence>MKAFAFATALLAIVSPLLAQPSHDKRAPHLKRGDLALSTPQSTFFHTCVEGTMRCDAWNSNVFYVCNFNKPVKFNCGP</sequence>
<evidence type="ECO:0000313" key="2">
    <source>
        <dbReference type="EMBL" id="KAJ1978036.1"/>
    </source>
</evidence>
<reference evidence="2" key="1">
    <citation type="submission" date="2022-07" db="EMBL/GenBank/DDBJ databases">
        <title>Phylogenomic reconstructions and comparative analyses of Kickxellomycotina fungi.</title>
        <authorList>
            <person name="Reynolds N.K."/>
            <person name="Stajich J.E."/>
            <person name="Barry K."/>
            <person name="Grigoriev I.V."/>
            <person name="Crous P."/>
            <person name="Smith M.E."/>
        </authorList>
    </citation>
    <scope>NUCLEOTIDE SEQUENCE</scope>
    <source>
        <strain evidence="2">RSA 567</strain>
    </source>
</reference>
<keyword evidence="3" id="KW-1185">Reference proteome</keyword>
<dbReference type="EMBL" id="JANBQB010000303">
    <property type="protein sequence ID" value="KAJ1978036.1"/>
    <property type="molecule type" value="Genomic_DNA"/>
</dbReference>
<organism evidence="2 3">
    <name type="scientific">Dimargaris verticillata</name>
    <dbReference type="NCBI Taxonomy" id="2761393"/>
    <lineage>
        <taxon>Eukaryota</taxon>
        <taxon>Fungi</taxon>
        <taxon>Fungi incertae sedis</taxon>
        <taxon>Zoopagomycota</taxon>
        <taxon>Kickxellomycotina</taxon>
        <taxon>Dimargaritomycetes</taxon>
        <taxon>Dimargaritales</taxon>
        <taxon>Dimargaritaceae</taxon>
        <taxon>Dimargaris</taxon>
    </lineage>
</organism>
<evidence type="ECO:0000313" key="3">
    <source>
        <dbReference type="Proteomes" id="UP001151582"/>
    </source>
</evidence>
<dbReference type="AlphaFoldDB" id="A0A9W8B101"/>
<accession>A0A9W8B101</accession>
<evidence type="ECO:0008006" key="4">
    <source>
        <dbReference type="Google" id="ProtNLM"/>
    </source>
</evidence>
<dbReference type="Proteomes" id="UP001151582">
    <property type="component" value="Unassembled WGS sequence"/>
</dbReference>
<feature type="non-terminal residue" evidence="2">
    <location>
        <position position="78"/>
    </location>
</feature>
<feature type="chain" id="PRO_5040754320" description="Carbohydrate-binding module family 19 domain-containing protein" evidence="1">
    <location>
        <begin position="20"/>
        <end position="78"/>
    </location>
</feature>
<feature type="signal peptide" evidence="1">
    <location>
        <begin position="1"/>
        <end position="19"/>
    </location>
</feature>
<protein>
    <recommendedName>
        <fullName evidence="4">Carbohydrate-binding module family 19 domain-containing protein</fullName>
    </recommendedName>
</protein>
<keyword evidence="1" id="KW-0732">Signal</keyword>
<dbReference type="OrthoDB" id="2970127at2759"/>
<name>A0A9W8B101_9FUNG</name>